<feature type="transmembrane region" description="Helical" evidence="2">
    <location>
        <begin position="208"/>
        <end position="234"/>
    </location>
</feature>
<evidence type="ECO:0000256" key="2">
    <source>
        <dbReference type="SAM" id="Phobius"/>
    </source>
</evidence>
<feature type="transmembrane region" description="Helical" evidence="2">
    <location>
        <begin position="51"/>
        <end position="75"/>
    </location>
</feature>
<keyword evidence="2" id="KW-0812">Transmembrane</keyword>
<dbReference type="InterPro" id="IPR003675">
    <property type="entry name" value="Rce1/LyrA-like_dom"/>
</dbReference>
<feature type="transmembrane region" description="Helical" evidence="2">
    <location>
        <begin position="265"/>
        <end position="287"/>
    </location>
</feature>
<keyword evidence="4" id="KW-0378">Hydrolase</keyword>
<feature type="transmembrane region" description="Helical" evidence="2">
    <location>
        <begin position="240"/>
        <end position="258"/>
    </location>
</feature>
<dbReference type="RefSeq" id="WP_344215984.1">
    <property type="nucleotide sequence ID" value="NZ_BAAAOS010000022.1"/>
</dbReference>
<sequence>MTIEHATTYRPGGGPPPYLRPQAPWPHGTPPPVPSEQLTYERLARAGRHNWWRPVVGTFVLLGLSMAGMLLVYGLSDIAAEILGFPDDADGWPRFDDVTTLAIDLLGIAIVLPAVALTARWVQKRPWGTLTSVTGRLRLRWLGRCLAVAAATVVVTFAGFAALSSSVEEPGAPEEMFVGWGTFAAGLAVVLCLVPLQAAAEEYVFRGWLLQAAGAFFRSPILVLLPQAVLFAAVHGWGTPWGFADLTVFGLLAGWLTIRTGGIEAAIALHVMTNVVGMGMASAFVGGLASDETAADMPWSMAVVDMTIVAIFSVIILRLARRAP</sequence>
<organism evidence="4 5">
    <name type="scientific">Kribbella sancticallisti</name>
    <dbReference type="NCBI Taxonomy" id="460087"/>
    <lineage>
        <taxon>Bacteria</taxon>
        <taxon>Bacillati</taxon>
        <taxon>Actinomycetota</taxon>
        <taxon>Actinomycetes</taxon>
        <taxon>Propionibacteriales</taxon>
        <taxon>Kribbellaceae</taxon>
        <taxon>Kribbella</taxon>
    </lineage>
</organism>
<comment type="caution">
    <text evidence="4">The sequence shown here is derived from an EMBL/GenBank/DDBJ whole genome shotgun (WGS) entry which is preliminary data.</text>
</comment>
<dbReference type="Pfam" id="PF02517">
    <property type="entry name" value="Rce1-like"/>
    <property type="match status" value="1"/>
</dbReference>
<evidence type="ECO:0000313" key="5">
    <source>
        <dbReference type="Proteomes" id="UP001500393"/>
    </source>
</evidence>
<dbReference type="Proteomes" id="UP001500393">
    <property type="component" value="Unassembled WGS sequence"/>
</dbReference>
<feature type="domain" description="CAAX prenyl protease 2/Lysostaphin resistance protein A-like" evidence="3">
    <location>
        <begin position="187"/>
        <end position="276"/>
    </location>
</feature>
<feature type="compositionally biased region" description="Pro residues" evidence="1">
    <location>
        <begin position="13"/>
        <end position="33"/>
    </location>
</feature>
<dbReference type="PANTHER" id="PTHR39430:SF1">
    <property type="entry name" value="PROTEASE"/>
    <property type="match status" value="1"/>
</dbReference>
<feature type="transmembrane region" description="Helical" evidence="2">
    <location>
        <begin position="142"/>
        <end position="165"/>
    </location>
</feature>
<keyword evidence="4" id="KW-0482">Metalloprotease</keyword>
<proteinExistence type="predicted"/>
<dbReference type="EMBL" id="BAAAOS010000022">
    <property type="protein sequence ID" value="GAA1582181.1"/>
    <property type="molecule type" value="Genomic_DNA"/>
</dbReference>
<keyword evidence="4" id="KW-0645">Protease</keyword>
<feature type="transmembrane region" description="Helical" evidence="2">
    <location>
        <begin position="299"/>
        <end position="320"/>
    </location>
</feature>
<feature type="transmembrane region" description="Helical" evidence="2">
    <location>
        <begin position="177"/>
        <end position="196"/>
    </location>
</feature>
<evidence type="ECO:0000256" key="1">
    <source>
        <dbReference type="SAM" id="MobiDB-lite"/>
    </source>
</evidence>
<reference evidence="5" key="1">
    <citation type="journal article" date="2019" name="Int. J. Syst. Evol. Microbiol.">
        <title>The Global Catalogue of Microorganisms (GCM) 10K type strain sequencing project: providing services to taxonomists for standard genome sequencing and annotation.</title>
        <authorList>
            <consortium name="The Broad Institute Genomics Platform"/>
            <consortium name="The Broad Institute Genome Sequencing Center for Infectious Disease"/>
            <person name="Wu L."/>
            <person name="Ma J."/>
        </authorList>
    </citation>
    <scope>NUCLEOTIDE SEQUENCE [LARGE SCALE GENOMIC DNA]</scope>
    <source>
        <strain evidence="5">JCM 14969</strain>
    </source>
</reference>
<dbReference type="GO" id="GO:0008237">
    <property type="term" value="F:metallopeptidase activity"/>
    <property type="evidence" value="ECO:0007669"/>
    <property type="project" value="UniProtKB-KW"/>
</dbReference>
<gene>
    <name evidence="4" type="ORF">GCM10009789_39920</name>
</gene>
<feature type="region of interest" description="Disordered" evidence="1">
    <location>
        <begin position="1"/>
        <end position="33"/>
    </location>
</feature>
<protein>
    <submittedName>
        <fullName evidence="4">CPBP family intramembrane metalloprotease</fullName>
    </submittedName>
</protein>
<evidence type="ECO:0000313" key="4">
    <source>
        <dbReference type="EMBL" id="GAA1582181.1"/>
    </source>
</evidence>
<keyword evidence="2" id="KW-1133">Transmembrane helix</keyword>
<dbReference type="PANTHER" id="PTHR39430">
    <property type="entry name" value="MEMBRANE-ASSOCIATED PROTEASE-RELATED"/>
    <property type="match status" value="1"/>
</dbReference>
<name>A0ABP4PM68_9ACTN</name>
<accession>A0ABP4PM68</accession>
<evidence type="ECO:0000259" key="3">
    <source>
        <dbReference type="Pfam" id="PF02517"/>
    </source>
</evidence>
<feature type="transmembrane region" description="Helical" evidence="2">
    <location>
        <begin position="101"/>
        <end position="122"/>
    </location>
</feature>
<keyword evidence="2" id="KW-0472">Membrane</keyword>
<keyword evidence="5" id="KW-1185">Reference proteome</keyword>